<dbReference type="PANTHER" id="PTHR24114">
    <property type="entry name" value="LEUCINE RICH REPEAT FAMILY PROTEIN"/>
    <property type="match status" value="1"/>
</dbReference>
<protein>
    <recommendedName>
        <fullName evidence="3">Mono(ADP-ribosyl)transferase</fullName>
    </recommendedName>
</protein>
<dbReference type="EMBL" id="CAJNOW010022206">
    <property type="protein sequence ID" value="CAF1686979.1"/>
    <property type="molecule type" value="Genomic_DNA"/>
</dbReference>
<dbReference type="SUPFAM" id="SSF52047">
    <property type="entry name" value="RNI-like"/>
    <property type="match status" value="1"/>
</dbReference>
<dbReference type="OrthoDB" id="120976at2759"/>
<dbReference type="SUPFAM" id="SSF56399">
    <property type="entry name" value="ADP-ribosylation"/>
    <property type="match status" value="1"/>
</dbReference>
<dbReference type="InterPro" id="IPR001611">
    <property type="entry name" value="Leu-rich_rpt"/>
</dbReference>
<evidence type="ECO:0000313" key="1">
    <source>
        <dbReference type="EMBL" id="CAF1686979.1"/>
    </source>
</evidence>
<sequence>MARANTQYDTEEEDDDDDRNDLRYFHIPYVANYGKQFFANFLNSPLLPIEQTIKPLVQLIDNIETKLYIIKQQLNTDSTRNLTLDELGAIHLYTLEESPHTKCIYYLLNQAICRGLPEELQLWYPYLNLLLTALNKLGSIDRHCTVYLGVRSCDLSDEYKEDGIYTWWNFSSCLPSLDQMKLPRFLGAGGVRTVFKIDCYSSKRLPWSDDDEVILMPGFHFQVVGKLRSLDDLNTTYIREKTPSSVELMSSVRIVKALEAAPQKSPSVAALEIEQQEKPSRKRRPGFKKTAHRIIKMSQVLNGCSDHVLQLSGKKLSFDELKHTLNERLIQEITILNLSKTHLTKEKAKVVGEILRKNVTLTELNLSYNPLGNVGCLRIAQALRDNKHLLTLNLYNTKLSCDAGQYLAEMLSLNHHLRSLHLGVNSLSNVGVKDLLSGNIQLNYLNLSCNRIDQDGCQHLADFLENSQTLIELDFGGNPIGDKGIQILYKSLMSNKTLTDLHVWHCQITNFETICNLIKSNSRLVQLDLEGNQITDEHANALLMATKNNTTLEKLNLSHNKISDKLKTTLQQLATPHLSVILG</sequence>
<reference evidence="1" key="1">
    <citation type="submission" date="2021-02" db="EMBL/GenBank/DDBJ databases">
        <authorList>
            <person name="Nowell W R."/>
        </authorList>
    </citation>
    <scope>NUCLEOTIDE SEQUENCE</scope>
</reference>
<accession>A0A816HKF4</accession>
<gene>
    <name evidence="1" type="ORF">KQP761_LOCUS39011</name>
</gene>
<name>A0A816HKF4_9BILA</name>
<evidence type="ECO:0008006" key="3">
    <source>
        <dbReference type="Google" id="ProtNLM"/>
    </source>
</evidence>
<proteinExistence type="predicted"/>
<dbReference type="InterPro" id="IPR052394">
    <property type="entry name" value="LRR-containing"/>
</dbReference>
<dbReference type="InterPro" id="IPR032675">
    <property type="entry name" value="LRR_dom_sf"/>
</dbReference>
<dbReference type="Proteomes" id="UP000663834">
    <property type="component" value="Unassembled WGS sequence"/>
</dbReference>
<evidence type="ECO:0000313" key="2">
    <source>
        <dbReference type="Proteomes" id="UP000663834"/>
    </source>
</evidence>
<organism evidence="1 2">
    <name type="scientific">Rotaria magnacalcarata</name>
    <dbReference type="NCBI Taxonomy" id="392030"/>
    <lineage>
        <taxon>Eukaryota</taxon>
        <taxon>Metazoa</taxon>
        <taxon>Spiralia</taxon>
        <taxon>Gnathifera</taxon>
        <taxon>Rotifera</taxon>
        <taxon>Eurotatoria</taxon>
        <taxon>Bdelloidea</taxon>
        <taxon>Philodinida</taxon>
        <taxon>Philodinidae</taxon>
        <taxon>Rotaria</taxon>
    </lineage>
</organism>
<dbReference type="SMART" id="SM00368">
    <property type="entry name" value="LRR_RI"/>
    <property type="match status" value="7"/>
</dbReference>
<dbReference type="PANTHER" id="PTHR24114:SF2">
    <property type="entry name" value="F-BOX DOMAIN-CONTAINING PROTEIN-RELATED"/>
    <property type="match status" value="1"/>
</dbReference>
<dbReference type="AlphaFoldDB" id="A0A816HKF4"/>
<dbReference type="Pfam" id="PF13516">
    <property type="entry name" value="LRR_6"/>
    <property type="match status" value="6"/>
</dbReference>
<comment type="caution">
    <text evidence="1">The sequence shown here is derived from an EMBL/GenBank/DDBJ whole genome shotgun (WGS) entry which is preliminary data.</text>
</comment>
<dbReference type="Gene3D" id="3.90.176.10">
    <property type="entry name" value="Toxin ADP-ribosyltransferase, Chain A, domain 1"/>
    <property type="match status" value="1"/>
</dbReference>
<dbReference type="Gene3D" id="3.80.10.10">
    <property type="entry name" value="Ribonuclease Inhibitor"/>
    <property type="match status" value="3"/>
</dbReference>